<dbReference type="HAMAP" id="MF_02106">
    <property type="entry name" value="Pup"/>
    <property type="match status" value="1"/>
</dbReference>
<comment type="similarity">
    <text evidence="2 5">Belongs to the prokaryotic ubiquitin-like protein family.</text>
</comment>
<dbReference type="GO" id="GO:0010498">
    <property type="term" value="P:proteasomal protein catabolic process"/>
    <property type="evidence" value="ECO:0007669"/>
    <property type="project" value="UniProtKB-UniRule"/>
</dbReference>
<feature type="cross-link" description="Isoglutamyl lysine isopeptide (Glu-Lys) (interchain with K-? in acceptor proteins)" evidence="5">
    <location>
        <position position="69"/>
    </location>
</feature>
<gene>
    <name evidence="5" type="primary">pup</name>
    <name evidence="7" type="ORF">SAMN05660662_0261</name>
</gene>
<keyword evidence="5" id="KW-0833">Ubl conjugation pathway</keyword>
<evidence type="ECO:0000313" key="8">
    <source>
        <dbReference type="Proteomes" id="UP000199406"/>
    </source>
</evidence>
<evidence type="ECO:0000256" key="6">
    <source>
        <dbReference type="SAM" id="MobiDB-lite"/>
    </source>
</evidence>
<dbReference type="GO" id="GO:0070490">
    <property type="term" value="P:protein pupylation"/>
    <property type="evidence" value="ECO:0007669"/>
    <property type="project" value="UniProtKB-UniRule"/>
</dbReference>
<feature type="region of interest" description="ARC ATPase binding" evidence="5">
    <location>
        <begin position="26"/>
        <end position="63"/>
    </location>
</feature>
<comment type="caution">
    <text evidence="5">Lacks conserved residue(s) required for the propagation of feature annotation.</text>
</comment>
<dbReference type="STRING" id="1550231.SAMN05660662_0261"/>
<evidence type="ECO:0000256" key="2">
    <source>
        <dbReference type="ARBA" id="ARBA00010616"/>
    </source>
</evidence>
<dbReference type="Pfam" id="PF05639">
    <property type="entry name" value="Pup"/>
    <property type="match status" value="1"/>
</dbReference>
<evidence type="ECO:0000313" key="7">
    <source>
        <dbReference type="EMBL" id="SDG08424.1"/>
    </source>
</evidence>
<dbReference type="EMBL" id="FNBT01000011">
    <property type="protein sequence ID" value="SDG08424.1"/>
    <property type="molecule type" value="Genomic_DNA"/>
</dbReference>
<comment type="subunit">
    <text evidence="5">Strongly interacts with the proteasome-associated ATPase ARC through a hydrophobic interface; the interacting region of Pup lies in its C-terminal half. There is one Pup binding site per ARC hexamer ring.</text>
</comment>
<feature type="compositionally biased region" description="Polar residues" evidence="6">
    <location>
        <begin position="1"/>
        <end position="12"/>
    </location>
</feature>
<evidence type="ECO:0000256" key="4">
    <source>
        <dbReference type="ARBA" id="ARBA00032321"/>
    </source>
</evidence>
<dbReference type="NCBIfam" id="TIGR03687">
    <property type="entry name" value="pupylate_cterm"/>
    <property type="match status" value="1"/>
</dbReference>
<keyword evidence="8" id="KW-1185">Reference proteome</keyword>
<proteinExistence type="inferred from homology"/>
<dbReference type="GO" id="GO:0031386">
    <property type="term" value="F:protein tag activity"/>
    <property type="evidence" value="ECO:0007669"/>
    <property type="project" value="UniProtKB-UniRule"/>
</dbReference>
<dbReference type="InterPro" id="IPR008515">
    <property type="entry name" value="Ubiquitin-like_Pup"/>
</dbReference>
<evidence type="ECO:0000256" key="1">
    <source>
        <dbReference type="ARBA" id="ARBA00004707"/>
    </source>
</evidence>
<comment type="domain">
    <text evidence="5">The N-terminal unstructured half of Pup provides a signal required to initiate unfolding and degradation by the proteasome but is not needed for pupylation, while the C-terminal helical half of Pup interacts with ARC to target proteins to the proteasome.</text>
</comment>
<reference evidence="8" key="1">
    <citation type="submission" date="2016-10" db="EMBL/GenBank/DDBJ databases">
        <authorList>
            <person name="Varghese N."/>
            <person name="Submissions S."/>
        </authorList>
    </citation>
    <scope>NUCLEOTIDE SEQUENCE [LARGE SCALE GENOMIC DNA]</scope>
    <source>
        <strain evidence="8">DSM 44268</strain>
    </source>
</reference>
<sequence>MATRDTGGQQKATRSREETDEVEASVDTEAAERRQEMSDDVDSILDEIDEVLESNAEDFVRSYVQKGGE</sequence>
<evidence type="ECO:0000256" key="3">
    <source>
        <dbReference type="ARBA" id="ARBA00016748"/>
    </source>
</evidence>
<feature type="region of interest" description="Disordered" evidence="6">
    <location>
        <begin position="1"/>
        <end position="41"/>
    </location>
</feature>
<dbReference type="Proteomes" id="UP000199406">
    <property type="component" value="Unassembled WGS sequence"/>
</dbReference>
<protein>
    <recommendedName>
        <fullName evidence="3 5">Prokaryotic ubiquitin-like protein Pup</fullName>
    </recommendedName>
    <alternativeName>
        <fullName evidence="4 5">Bacterial ubiquitin-like modifier</fullName>
    </alternativeName>
</protein>
<organism evidence="7 8">
    <name type="scientific">Blastococcus aurantiacus</name>
    <dbReference type="NCBI Taxonomy" id="1550231"/>
    <lineage>
        <taxon>Bacteria</taxon>
        <taxon>Bacillati</taxon>
        <taxon>Actinomycetota</taxon>
        <taxon>Actinomycetes</taxon>
        <taxon>Geodermatophilales</taxon>
        <taxon>Geodermatophilaceae</taxon>
        <taxon>Blastococcus</taxon>
    </lineage>
</organism>
<dbReference type="RefSeq" id="WP_091771531.1">
    <property type="nucleotide sequence ID" value="NZ_FNBT01000011.1"/>
</dbReference>
<dbReference type="OrthoDB" id="3254977at2"/>
<dbReference type="AlphaFoldDB" id="A0A1G7RCN9"/>
<dbReference type="GO" id="GO:0019941">
    <property type="term" value="P:modification-dependent protein catabolic process"/>
    <property type="evidence" value="ECO:0007669"/>
    <property type="project" value="UniProtKB-UniRule"/>
</dbReference>
<keyword evidence="5" id="KW-1017">Isopeptide bond</keyword>
<dbReference type="GO" id="GO:0070628">
    <property type="term" value="F:proteasome binding"/>
    <property type="evidence" value="ECO:0007669"/>
    <property type="project" value="UniProtKB-UniRule"/>
</dbReference>
<accession>A0A1G7RCN9</accession>
<name>A0A1G7RCN9_9ACTN</name>
<dbReference type="UniPathway" id="UPA00997"/>
<comment type="pathway">
    <text evidence="1 5">Protein degradation; proteasomal Pup-dependent pathway.</text>
</comment>
<evidence type="ECO:0000256" key="5">
    <source>
        <dbReference type="HAMAP-Rule" id="MF_02106"/>
    </source>
</evidence>
<comment type="function">
    <text evidence="5">Protein modifier that is covalently attached to lysine residues of substrate proteins, thereby targeting them for proteasomal degradation. The tagging system is termed pupylation.</text>
</comment>